<comment type="caution">
    <text evidence="1">The sequence shown here is derived from an EMBL/GenBank/DDBJ whole genome shotgun (WGS) entry which is preliminary data.</text>
</comment>
<dbReference type="OrthoDB" id="33550at2157"/>
<dbReference type="InterPro" id="IPR002591">
    <property type="entry name" value="Phosphodiest/P_Trfase"/>
</dbReference>
<evidence type="ECO:0000313" key="1">
    <source>
        <dbReference type="EMBL" id="EMA58382.1"/>
    </source>
</evidence>
<keyword evidence="2" id="KW-1185">Reference proteome</keyword>
<dbReference type="PATRIC" id="fig|1227482.3.peg.2649"/>
<dbReference type="EMBL" id="AOJG01000037">
    <property type="protein sequence ID" value="EMA58382.1"/>
    <property type="molecule type" value="Genomic_DNA"/>
</dbReference>
<reference evidence="1 2" key="1">
    <citation type="journal article" date="2014" name="PLoS Genet.">
        <title>Phylogenetically driven sequencing of extremely halophilic archaea reveals strategies for static and dynamic osmo-response.</title>
        <authorList>
            <person name="Becker E.A."/>
            <person name="Seitzer P.M."/>
            <person name="Tritt A."/>
            <person name="Larsen D."/>
            <person name="Krusor M."/>
            <person name="Yao A.I."/>
            <person name="Wu D."/>
            <person name="Madern D."/>
            <person name="Eisen J.A."/>
            <person name="Darling A.E."/>
            <person name="Facciotti M.T."/>
        </authorList>
    </citation>
    <scope>NUCLEOTIDE SEQUENCE [LARGE SCALE GENOMIC DNA]</scope>
    <source>
        <strain evidence="1 2">DSM 21995</strain>
    </source>
</reference>
<dbReference type="Gene3D" id="3.40.720.10">
    <property type="entry name" value="Alkaline Phosphatase, subunit A"/>
    <property type="match status" value="1"/>
</dbReference>
<dbReference type="SUPFAM" id="SSF53649">
    <property type="entry name" value="Alkaline phosphatase-like"/>
    <property type="match status" value="1"/>
</dbReference>
<proteinExistence type="predicted"/>
<evidence type="ECO:0000313" key="2">
    <source>
        <dbReference type="Proteomes" id="UP000011650"/>
    </source>
</evidence>
<dbReference type="Proteomes" id="UP000011650">
    <property type="component" value="Unassembled WGS sequence"/>
</dbReference>
<dbReference type="InterPro" id="IPR017850">
    <property type="entry name" value="Alkaline_phosphatase_core_sf"/>
</dbReference>
<sequence>MDVLVVGWDAATEKHLSRFDLPFWESLPHGGGLLPEYPFDEAGYISSANAWTTLSTGASFEEHGMLGFVYGPYSNHPASNLITKIATQQWLPPLLRRIMIGRVLGTVGSGEKGSKGEKIDSTDIGFKRIWEYLDGDGLIYGLPLTYPTWETNGVMVSGIPAPKPSEASSPVVYPSEYEEFVYDDENAGYYVDMNSPVNDSSVAEEPYCTTHQSRMEANARKYVELYEETESDQDFEFGFLMLRGLDDIMHATTDMDILEESYELIDTLTADVVDAIDPDATLVLSDHGMRPASDYRFDKDMRMDHDTRQGVWGATEPLDLERHLDVVPALLEYLGVEEIVPQDRGAVDLVMPESDRGAVQERLEDLGYA</sequence>
<dbReference type="RefSeq" id="WP_008007289.1">
    <property type="nucleotide sequence ID" value="NZ_AOJG01000037.1"/>
</dbReference>
<organism evidence="1 2">
    <name type="scientific">Halorubrum lipolyticum DSM 21995</name>
    <dbReference type="NCBI Taxonomy" id="1227482"/>
    <lineage>
        <taxon>Archaea</taxon>
        <taxon>Methanobacteriati</taxon>
        <taxon>Methanobacteriota</taxon>
        <taxon>Stenosarchaea group</taxon>
        <taxon>Halobacteria</taxon>
        <taxon>Halobacteriales</taxon>
        <taxon>Haloferacaceae</taxon>
        <taxon>Halorubrum</taxon>
    </lineage>
</organism>
<accession>M0NK74</accession>
<dbReference type="Pfam" id="PF01663">
    <property type="entry name" value="Phosphodiest"/>
    <property type="match status" value="1"/>
</dbReference>
<protein>
    <submittedName>
        <fullName evidence="1">Arylsulfatase</fullName>
    </submittedName>
</protein>
<gene>
    <name evidence="1" type="ORF">C469_13105</name>
</gene>
<name>M0NK74_9EURY</name>
<dbReference type="AlphaFoldDB" id="M0NK74"/>